<comment type="caution">
    <text evidence="3">The sequence shown here is derived from an EMBL/GenBank/DDBJ whole genome shotgun (WGS) entry which is preliminary data.</text>
</comment>
<keyword evidence="4" id="KW-1185">Reference proteome</keyword>
<evidence type="ECO:0000259" key="1">
    <source>
        <dbReference type="PROSITE" id="PS51449"/>
    </source>
</evidence>
<dbReference type="InterPro" id="IPR023404">
    <property type="entry name" value="rSAM_horseshoe"/>
</dbReference>
<dbReference type="InterPro" id="IPR058240">
    <property type="entry name" value="rSAM_sf"/>
</dbReference>
<feature type="domain" description="MTTase N-terminal" evidence="1">
    <location>
        <begin position="3"/>
        <end position="111"/>
    </location>
</feature>
<dbReference type="SFLD" id="SFLDS00029">
    <property type="entry name" value="Radical_SAM"/>
    <property type="match status" value="1"/>
</dbReference>
<dbReference type="CDD" id="cd01335">
    <property type="entry name" value="Radical_SAM"/>
    <property type="match status" value="1"/>
</dbReference>
<gene>
    <name evidence="3" type="ORF">OE749_12060</name>
</gene>
<dbReference type="PROSITE" id="PS51449">
    <property type="entry name" value="MTTASE_N"/>
    <property type="match status" value="1"/>
</dbReference>
<dbReference type="SMART" id="SM00729">
    <property type="entry name" value="Elp3"/>
    <property type="match status" value="1"/>
</dbReference>
<dbReference type="EMBL" id="JAOWKX010000006">
    <property type="protein sequence ID" value="MCV2885429.1"/>
    <property type="molecule type" value="Genomic_DNA"/>
</dbReference>
<name>A0ABT3A9Z8_9ALTE</name>
<dbReference type="InterPro" id="IPR006638">
    <property type="entry name" value="Elp3/MiaA/NifB-like_rSAM"/>
</dbReference>
<dbReference type="InterPro" id="IPR038135">
    <property type="entry name" value="Methylthiotransferase_N_sf"/>
</dbReference>
<dbReference type="PROSITE" id="PS51918">
    <property type="entry name" value="RADICAL_SAM"/>
    <property type="match status" value="1"/>
</dbReference>
<evidence type="ECO:0000259" key="2">
    <source>
        <dbReference type="PROSITE" id="PS51918"/>
    </source>
</evidence>
<dbReference type="Proteomes" id="UP001652504">
    <property type="component" value="Unassembled WGS sequence"/>
</dbReference>
<reference evidence="3 4" key="1">
    <citation type="submission" date="2022-10" db="EMBL/GenBank/DDBJ databases">
        <title>Aestuariibacter sp. AA17 isolated from Montipora capitata coral fragment.</title>
        <authorList>
            <person name="Emsley S.A."/>
            <person name="Pfannmuller K.M."/>
            <person name="Loughran R.M."/>
            <person name="Shlafstein M."/>
            <person name="Papke E."/>
            <person name="Saw J.H."/>
            <person name="Ushijima B."/>
            <person name="Videau P."/>
        </authorList>
    </citation>
    <scope>NUCLEOTIDE SEQUENCE [LARGE SCALE GENOMIC DNA]</scope>
    <source>
        <strain evidence="3 4">AA17</strain>
    </source>
</reference>
<protein>
    <submittedName>
        <fullName evidence="3">Radical SAM protein</fullName>
    </submittedName>
</protein>
<dbReference type="PANTHER" id="PTHR43837:SF1">
    <property type="entry name" value="RIBOSOMAL PROTEIN US12 METHYLTHIOTRANSFERASE RIMO"/>
    <property type="match status" value="1"/>
</dbReference>
<dbReference type="RefSeq" id="WP_263712721.1">
    <property type="nucleotide sequence ID" value="NZ_JAOWKX010000006.1"/>
</dbReference>
<dbReference type="InterPro" id="IPR013848">
    <property type="entry name" value="Methylthiotransferase_N"/>
</dbReference>
<dbReference type="PANTHER" id="PTHR43837">
    <property type="entry name" value="RIBOSOMAL PROTEIN S12 METHYLTHIOTRANSFERASE RIMO"/>
    <property type="match status" value="1"/>
</dbReference>
<dbReference type="SFLD" id="SFLDG01082">
    <property type="entry name" value="B12-binding_domain_containing"/>
    <property type="match status" value="1"/>
</dbReference>
<evidence type="ECO:0000313" key="4">
    <source>
        <dbReference type="Proteomes" id="UP001652504"/>
    </source>
</evidence>
<dbReference type="Pfam" id="PF04055">
    <property type="entry name" value="Radical_SAM"/>
    <property type="match status" value="1"/>
</dbReference>
<organism evidence="3 4">
    <name type="scientific">Fluctibacter corallii</name>
    <dbReference type="NCBI Taxonomy" id="2984329"/>
    <lineage>
        <taxon>Bacteria</taxon>
        <taxon>Pseudomonadati</taxon>
        <taxon>Pseudomonadota</taxon>
        <taxon>Gammaproteobacteria</taxon>
        <taxon>Alteromonadales</taxon>
        <taxon>Alteromonadaceae</taxon>
        <taxon>Fluctibacter</taxon>
    </lineage>
</organism>
<proteinExistence type="predicted"/>
<evidence type="ECO:0000313" key="3">
    <source>
        <dbReference type="EMBL" id="MCV2885429.1"/>
    </source>
</evidence>
<dbReference type="Gene3D" id="3.80.30.20">
    <property type="entry name" value="tm_1862 like domain"/>
    <property type="match status" value="1"/>
</dbReference>
<sequence>MPKVYFSEDDMCTTQKLQIARVQNWFIANGWEVTENPELADMPIALTCNGWKLLTENSFKRIERLQNLGLSENLVVFGCVNDAHPKRVSSVHTGQTISNAKIDEQIDSLLPDAAIPFADIPHSSEFRTKEDYRIYDLSKQFVNIANGCSFNCSFCHHKPGLGDRRSRTKEDILQQVEKLVKKMNIRIIVLTGMETSFYGHEHGTNFAELLEEVLNIDENFEVHIAQFQPQGLHKMSDKLAELVQNKRITDFQLPIQTTSSRILKMMKRADRTSLVGPFIEKIRERNNRVIMRTDLIVGWPTETYEELDDSLAFAVKHFDEIAVYAIELDPDLPAWKYKSEEFSEKERNLRVRYAREFIERHGKMAHCGQQDDATMAEVEEMRQKMRKLRGVA</sequence>
<feature type="domain" description="Radical SAM core" evidence="2">
    <location>
        <begin position="134"/>
        <end position="364"/>
    </location>
</feature>
<dbReference type="InterPro" id="IPR007197">
    <property type="entry name" value="rSAM"/>
</dbReference>
<dbReference type="SUPFAM" id="SSF102114">
    <property type="entry name" value="Radical SAM enzymes"/>
    <property type="match status" value="1"/>
</dbReference>
<dbReference type="Gene3D" id="3.40.50.12160">
    <property type="entry name" value="Methylthiotransferase, N-terminal domain"/>
    <property type="match status" value="1"/>
</dbReference>
<dbReference type="Pfam" id="PF00919">
    <property type="entry name" value="UPF0004"/>
    <property type="match status" value="1"/>
</dbReference>
<accession>A0ABT3A9Z8</accession>
<dbReference type="InterPro" id="IPR005840">
    <property type="entry name" value="Ribosomal_uS12_MeSTrfase_RimO"/>
</dbReference>